<feature type="transmembrane region" description="Helical" evidence="1">
    <location>
        <begin position="139"/>
        <end position="158"/>
    </location>
</feature>
<keyword evidence="1" id="KW-0472">Membrane</keyword>
<accession>A0A543A450</accession>
<feature type="transmembrane region" description="Helical" evidence="1">
    <location>
        <begin position="31"/>
        <end position="50"/>
    </location>
</feature>
<keyword evidence="1" id="KW-0812">Transmembrane</keyword>
<organism evidence="2 3">
    <name type="scientific">Nocardioides albertanoniae</name>
    <dbReference type="NCBI Taxonomy" id="1175486"/>
    <lineage>
        <taxon>Bacteria</taxon>
        <taxon>Bacillati</taxon>
        <taxon>Actinomycetota</taxon>
        <taxon>Actinomycetes</taxon>
        <taxon>Propionibacteriales</taxon>
        <taxon>Nocardioidaceae</taxon>
        <taxon>Nocardioides</taxon>
    </lineage>
</organism>
<proteinExistence type="predicted"/>
<protein>
    <submittedName>
        <fullName evidence="2">Uncharacterized protein</fullName>
    </submittedName>
</protein>
<keyword evidence="3" id="KW-1185">Reference proteome</keyword>
<feature type="transmembrane region" description="Helical" evidence="1">
    <location>
        <begin position="103"/>
        <end position="127"/>
    </location>
</feature>
<comment type="caution">
    <text evidence="2">The sequence shown here is derived from an EMBL/GenBank/DDBJ whole genome shotgun (WGS) entry which is preliminary data.</text>
</comment>
<dbReference type="Proteomes" id="UP000320209">
    <property type="component" value="Unassembled WGS sequence"/>
</dbReference>
<evidence type="ECO:0000313" key="3">
    <source>
        <dbReference type="Proteomes" id="UP000320209"/>
    </source>
</evidence>
<evidence type="ECO:0000313" key="2">
    <source>
        <dbReference type="EMBL" id="TQL67371.1"/>
    </source>
</evidence>
<sequence length="250" mass="26430">MPSHSGTDPSGGHTDGPFVAPPALSKSVLRVFALIALAVACLGLGLWVLWISGSVAARAAAVLMAAVVLIPTAALALSMARRRSGLLVLDEHPGEVVLRGSRFFASALVIALVGIVFYPISLGVAVLRDGVEEGSMTMFALSFLVAVACLPVLVMVLLGKYRLNRLVLTHDLVTYHGYRRTTSAPWESLDSVAITPEPKVVLLISGPSTEIQVPLGLMASGPVPLAEYVDDLLHHPNRRPTETQNPSSET</sequence>
<dbReference type="AlphaFoldDB" id="A0A543A450"/>
<name>A0A543A450_9ACTN</name>
<dbReference type="EMBL" id="VFOV01000001">
    <property type="protein sequence ID" value="TQL67371.1"/>
    <property type="molecule type" value="Genomic_DNA"/>
</dbReference>
<reference evidence="2 3" key="1">
    <citation type="submission" date="2019-06" db="EMBL/GenBank/DDBJ databases">
        <title>Sequencing the genomes of 1000 actinobacteria strains.</title>
        <authorList>
            <person name="Klenk H.-P."/>
        </authorList>
    </citation>
    <scope>NUCLEOTIDE SEQUENCE [LARGE SCALE GENOMIC DNA]</scope>
    <source>
        <strain evidence="2 3">DSM 25218</strain>
    </source>
</reference>
<evidence type="ECO:0000256" key="1">
    <source>
        <dbReference type="SAM" id="Phobius"/>
    </source>
</evidence>
<gene>
    <name evidence="2" type="ORF">FB381_1247</name>
</gene>
<keyword evidence="1" id="KW-1133">Transmembrane helix</keyword>
<feature type="transmembrane region" description="Helical" evidence="1">
    <location>
        <begin position="56"/>
        <end position="77"/>
    </location>
</feature>